<dbReference type="PANTHER" id="PTHR37816:SF1">
    <property type="entry name" value="TOXIN"/>
    <property type="match status" value="1"/>
</dbReference>
<dbReference type="AlphaFoldDB" id="A0A1H5C2R0"/>
<proteinExistence type="predicted"/>
<dbReference type="PANTHER" id="PTHR37816">
    <property type="entry name" value="YALI0E33011P"/>
    <property type="match status" value="1"/>
</dbReference>
<accession>A0A1H5C2R0</accession>
<reference evidence="2" key="1">
    <citation type="submission" date="2016-10" db="EMBL/GenBank/DDBJ databases">
        <authorList>
            <person name="Varghese N."/>
            <person name="Submissions S."/>
        </authorList>
    </citation>
    <scope>NUCLEOTIDE SEQUENCE [LARGE SCALE GENOMIC DNA]</scope>
    <source>
        <strain evidence="2">DSM 21368</strain>
    </source>
</reference>
<evidence type="ECO:0008006" key="3">
    <source>
        <dbReference type="Google" id="ProtNLM"/>
    </source>
</evidence>
<dbReference type="Gene3D" id="3.40.50.300">
    <property type="entry name" value="P-loop containing nucleotide triphosphate hydrolases"/>
    <property type="match status" value="1"/>
</dbReference>
<evidence type="ECO:0000313" key="2">
    <source>
        <dbReference type="Proteomes" id="UP000199220"/>
    </source>
</evidence>
<name>A0A1H5C2R0_9MICO</name>
<dbReference type="RefSeq" id="WP_175476897.1">
    <property type="nucleotide sequence ID" value="NZ_FNTX01000001.1"/>
</dbReference>
<dbReference type="SUPFAM" id="SSF52540">
    <property type="entry name" value="P-loop containing nucleoside triphosphate hydrolases"/>
    <property type="match status" value="1"/>
</dbReference>
<protein>
    <recommendedName>
        <fullName evidence="3">Adenylate kinase</fullName>
    </recommendedName>
</protein>
<keyword evidence="2" id="KW-1185">Reference proteome</keyword>
<dbReference type="EMBL" id="FNTX01000001">
    <property type="protein sequence ID" value="SED60905.1"/>
    <property type="molecule type" value="Genomic_DNA"/>
</dbReference>
<dbReference type="InterPro" id="IPR027417">
    <property type="entry name" value="P-loop_NTPase"/>
</dbReference>
<sequence length="195" mass="22151">MSLGTVADLRTARRVLCYGATGAGKSTMAAQLADRLGLPLHLVDELCWEPDWVPVGREEQDRRIRPLFEGERYVIDSVYSPQSPLALDRVDVIVALDYPRLVSLVRLMRRTTRRIVTKELVCNGNRETLRRALSPRHSILRWHFQSWRSKRIRMRTWHADPDAPPVLLLRSPAHAVRLLEALGKSTEGGQAQASV</sequence>
<gene>
    <name evidence="1" type="ORF">SAMN04488554_0258</name>
</gene>
<evidence type="ECO:0000313" key="1">
    <source>
        <dbReference type="EMBL" id="SED60905.1"/>
    </source>
</evidence>
<dbReference type="STRING" id="648782.SAMN04488554_0258"/>
<dbReference type="Proteomes" id="UP000199220">
    <property type="component" value="Unassembled WGS sequence"/>
</dbReference>
<organism evidence="1 2">
    <name type="scientific">Ruania alba</name>
    <dbReference type="NCBI Taxonomy" id="648782"/>
    <lineage>
        <taxon>Bacteria</taxon>
        <taxon>Bacillati</taxon>
        <taxon>Actinomycetota</taxon>
        <taxon>Actinomycetes</taxon>
        <taxon>Micrococcales</taxon>
        <taxon>Ruaniaceae</taxon>
        <taxon>Ruania</taxon>
    </lineage>
</organism>
<dbReference type="InterPro" id="IPR052922">
    <property type="entry name" value="Cytidylate_Kinase-2"/>
</dbReference>